<dbReference type="EMBL" id="MU863672">
    <property type="protein sequence ID" value="KAK4097570.1"/>
    <property type="molecule type" value="Genomic_DNA"/>
</dbReference>
<dbReference type="AlphaFoldDB" id="A0AAN6SXK8"/>
<reference evidence="1" key="2">
    <citation type="submission" date="2023-05" db="EMBL/GenBank/DDBJ databases">
        <authorList>
            <consortium name="Lawrence Berkeley National Laboratory"/>
            <person name="Steindorff A."/>
            <person name="Hensen N."/>
            <person name="Bonometti L."/>
            <person name="Westerberg I."/>
            <person name="Brannstrom I.O."/>
            <person name="Guillou S."/>
            <person name="Cros-Aarteil S."/>
            <person name="Calhoun S."/>
            <person name="Haridas S."/>
            <person name="Kuo A."/>
            <person name="Mondo S."/>
            <person name="Pangilinan J."/>
            <person name="Riley R."/>
            <person name="Labutti K."/>
            <person name="Andreopoulos B."/>
            <person name="Lipzen A."/>
            <person name="Chen C."/>
            <person name="Yanf M."/>
            <person name="Daum C."/>
            <person name="Ng V."/>
            <person name="Clum A."/>
            <person name="Ohm R."/>
            <person name="Martin F."/>
            <person name="Silar P."/>
            <person name="Natvig D."/>
            <person name="Lalanne C."/>
            <person name="Gautier V."/>
            <person name="Ament-Velasquez S.L."/>
            <person name="Kruys A."/>
            <person name="Hutchinson M.I."/>
            <person name="Powell A.J."/>
            <person name="Barry K."/>
            <person name="Miller A.N."/>
            <person name="Grigoriev I.V."/>
            <person name="Debuchy R."/>
            <person name="Gladieux P."/>
            <person name="Thoren M.H."/>
            <person name="Johannesson H."/>
        </authorList>
    </citation>
    <scope>NUCLEOTIDE SEQUENCE</scope>
    <source>
        <strain evidence="1">CBS 757.83</strain>
    </source>
</reference>
<comment type="caution">
    <text evidence="1">The sequence shown here is derived from an EMBL/GenBank/DDBJ whole genome shotgun (WGS) entry which is preliminary data.</text>
</comment>
<evidence type="ECO:0000313" key="1">
    <source>
        <dbReference type="EMBL" id="KAK4097570.1"/>
    </source>
</evidence>
<protein>
    <submittedName>
        <fullName evidence="1">Uncharacterized protein</fullName>
    </submittedName>
</protein>
<proteinExistence type="predicted"/>
<sequence length="178" mass="20224">MTKVSIYRKEHNVRPGGHSLRTATWTITMRASTWKSSGITDLLEALVQPLQNSLKRVYLLMRQFTVCRWSFVTLSQLGFLDSLCFEVRADGIQQSPENQLVASDLVISQGVEAEARQRRAEPRFGTGASRRCLSYCQLSRQMWPMIGHNMSSTYRIMIESLLGSANSNIHQVFTSKHV</sequence>
<keyword evidence="2" id="KW-1185">Reference proteome</keyword>
<reference evidence="1" key="1">
    <citation type="journal article" date="2023" name="Mol. Phylogenet. Evol.">
        <title>Genome-scale phylogeny and comparative genomics of the fungal order Sordariales.</title>
        <authorList>
            <person name="Hensen N."/>
            <person name="Bonometti L."/>
            <person name="Westerberg I."/>
            <person name="Brannstrom I.O."/>
            <person name="Guillou S."/>
            <person name="Cros-Aarteil S."/>
            <person name="Calhoun S."/>
            <person name="Haridas S."/>
            <person name="Kuo A."/>
            <person name="Mondo S."/>
            <person name="Pangilinan J."/>
            <person name="Riley R."/>
            <person name="LaButti K."/>
            <person name="Andreopoulos B."/>
            <person name="Lipzen A."/>
            <person name="Chen C."/>
            <person name="Yan M."/>
            <person name="Daum C."/>
            <person name="Ng V."/>
            <person name="Clum A."/>
            <person name="Steindorff A."/>
            <person name="Ohm R.A."/>
            <person name="Martin F."/>
            <person name="Silar P."/>
            <person name="Natvig D.O."/>
            <person name="Lalanne C."/>
            <person name="Gautier V."/>
            <person name="Ament-Velasquez S.L."/>
            <person name="Kruys A."/>
            <person name="Hutchinson M.I."/>
            <person name="Powell A.J."/>
            <person name="Barry K."/>
            <person name="Miller A.N."/>
            <person name="Grigoriev I.V."/>
            <person name="Debuchy R."/>
            <person name="Gladieux P."/>
            <person name="Hiltunen Thoren M."/>
            <person name="Johannesson H."/>
        </authorList>
    </citation>
    <scope>NUCLEOTIDE SEQUENCE</scope>
    <source>
        <strain evidence="1">CBS 757.83</strain>
    </source>
</reference>
<dbReference type="Proteomes" id="UP001305647">
    <property type="component" value="Unassembled WGS sequence"/>
</dbReference>
<gene>
    <name evidence="1" type="ORF">N658DRAFT_270835</name>
</gene>
<organism evidence="1 2">
    <name type="scientific">Parathielavia hyrcaniae</name>
    <dbReference type="NCBI Taxonomy" id="113614"/>
    <lineage>
        <taxon>Eukaryota</taxon>
        <taxon>Fungi</taxon>
        <taxon>Dikarya</taxon>
        <taxon>Ascomycota</taxon>
        <taxon>Pezizomycotina</taxon>
        <taxon>Sordariomycetes</taxon>
        <taxon>Sordariomycetidae</taxon>
        <taxon>Sordariales</taxon>
        <taxon>Chaetomiaceae</taxon>
        <taxon>Parathielavia</taxon>
    </lineage>
</organism>
<accession>A0AAN6SXK8</accession>
<evidence type="ECO:0000313" key="2">
    <source>
        <dbReference type="Proteomes" id="UP001305647"/>
    </source>
</evidence>
<name>A0AAN6SXK8_9PEZI</name>